<dbReference type="Proteomes" id="UP001642501">
    <property type="component" value="Unassembled WGS sequence"/>
</dbReference>
<feature type="region of interest" description="Disordered" evidence="1">
    <location>
        <begin position="59"/>
        <end position="93"/>
    </location>
</feature>
<evidence type="ECO:0008006" key="4">
    <source>
        <dbReference type="Google" id="ProtNLM"/>
    </source>
</evidence>
<comment type="caution">
    <text evidence="2">The sequence shown here is derived from an EMBL/GenBank/DDBJ whole genome shotgun (WGS) entry which is preliminary data.</text>
</comment>
<name>A0ABP0D3T0_9PEZI</name>
<reference evidence="2 3" key="1">
    <citation type="submission" date="2024-01" db="EMBL/GenBank/DDBJ databases">
        <authorList>
            <person name="Allen C."/>
            <person name="Tagirdzhanova G."/>
        </authorList>
    </citation>
    <scope>NUCLEOTIDE SEQUENCE [LARGE SCALE GENOMIC DNA]</scope>
    <source>
        <strain evidence="2 3">CBS 573.63</strain>
    </source>
</reference>
<organism evidence="2 3">
    <name type="scientific">Sporothrix epigloea</name>
    <dbReference type="NCBI Taxonomy" id="1892477"/>
    <lineage>
        <taxon>Eukaryota</taxon>
        <taxon>Fungi</taxon>
        <taxon>Dikarya</taxon>
        <taxon>Ascomycota</taxon>
        <taxon>Pezizomycotina</taxon>
        <taxon>Sordariomycetes</taxon>
        <taxon>Sordariomycetidae</taxon>
        <taxon>Ophiostomatales</taxon>
        <taxon>Ophiostomataceae</taxon>
        <taxon>Sporothrix</taxon>
    </lineage>
</organism>
<sequence>MAHDYSVPTPSDGESYHGWWDAVKEVIGHHTSVGFLNLDDPEYEGWTTEDARLAYCGEKPEATFPDPKPEDAAPRRYNTRHASEETDQETQERERAEWAMKEWRENKLAWEKARDRYLVKERFFKAELVAVEAVVVKSVSAMYKRYLKNQVGAQNKINALLTHARPDEGQLRYTLKSKYQEVLSAYPQTARPGHDSALDDWLTKWEEALGLFDQGDAELDEKRWLDEFALNFNSHWPRIASRVMELHDKAKPKNPRHVQSMIAVLKIVKEVENCIESYGTARQGQTKKSSPRTLGLPSRSSARRS</sequence>
<dbReference type="EMBL" id="CAWUOM010000001">
    <property type="protein sequence ID" value="CAK7262514.1"/>
    <property type="molecule type" value="Genomic_DNA"/>
</dbReference>
<evidence type="ECO:0000256" key="1">
    <source>
        <dbReference type="SAM" id="MobiDB-lite"/>
    </source>
</evidence>
<keyword evidence="3" id="KW-1185">Reference proteome</keyword>
<evidence type="ECO:0000313" key="3">
    <source>
        <dbReference type="Proteomes" id="UP001642501"/>
    </source>
</evidence>
<gene>
    <name evidence="2" type="ORF">SEPCBS57363_000103</name>
</gene>
<feature type="compositionally biased region" description="Polar residues" evidence="1">
    <location>
        <begin position="280"/>
        <end position="292"/>
    </location>
</feature>
<accession>A0ABP0D3T0</accession>
<protein>
    <recommendedName>
        <fullName evidence="4">Gag protein</fullName>
    </recommendedName>
</protein>
<proteinExistence type="predicted"/>
<feature type="region of interest" description="Disordered" evidence="1">
    <location>
        <begin position="279"/>
        <end position="305"/>
    </location>
</feature>
<evidence type="ECO:0000313" key="2">
    <source>
        <dbReference type="EMBL" id="CAK7262514.1"/>
    </source>
</evidence>